<reference evidence="1" key="2">
    <citation type="journal article" date="2015" name="Data Brief">
        <title>Shoot transcriptome of the giant reed, Arundo donax.</title>
        <authorList>
            <person name="Barrero R.A."/>
            <person name="Guerrero F.D."/>
            <person name="Moolhuijzen P."/>
            <person name="Goolsby J.A."/>
            <person name="Tidwell J."/>
            <person name="Bellgard S.E."/>
            <person name="Bellgard M.I."/>
        </authorList>
    </citation>
    <scope>NUCLEOTIDE SEQUENCE</scope>
    <source>
        <tissue evidence="1">Shoot tissue taken approximately 20 cm above the soil surface</tissue>
    </source>
</reference>
<proteinExistence type="predicted"/>
<name>A0A0A9EKF8_ARUDO</name>
<sequence>MASSSLYNSCSPVDDENK</sequence>
<protein>
    <submittedName>
        <fullName evidence="1">Uncharacterized protein</fullName>
    </submittedName>
</protein>
<organism evidence="1">
    <name type="scientific">Arundo donax</name>
    <name type="common">Giant reed</name>
    <name type="synonym">Donax arundinaceus</name>
    <dbReference type="NCBI Taxonomy" id="35708"/>
    <lineage>
        <taxon>Eukaryota</taxon>
        <taxon>Viridiplantae</taxon>
        <taxon>Streptophyta</taxon>
        <taxon>Embryophyta</taxon>
        <taxon>Tracheophyta</taxon>
        <taxon>Spermatophyta</taxon>
        <taxon>Magnoliopsida</taxon>
        <taxon>Liliopsida</taxon>
        <taxon>Poales</taxon>
        <taxon>Poaceae</taxon>
        <taxon>PACMAD clade</taxon>
        <taxon>Arundinoideae</taxon>
        <taxon>Arundineae</taxon>
        <taxon>Arundo</taxon>
    </lineage>
</organism>
<evidence type="ECO:0000313" key="1">
    <source>
        <dbReference type="EMBL" id="JAD98355.1"/>
    </source>
</evidence>
<dbReference type="AlphaFoldDB" id="A0A0A9EKF8"/>
<dbReference type="EMBL" id="GBRH01199540">
    <property type="protein sequence ID" value="JAD98355.1"/>
    <property type="molecule type" value="Transcribed_RNA"/>
</dbReference>
<reference evidence="1" key="1">
    <citation type="submission" date="2014-09" db="EMBL/GenBank/DDBJ databases">
        <authorList>
            <person name="Magalhaes I.L.F."/>
            <person name="Oliveira U."/>
            <person name="Santos F.R."/>
            <person name="Vidigal T.H.D.A."/>
            <person name="Brescovit A.D."/>
            <person name="Santos A.J."/>
        </authorList>
    </citation>
    <scope>NUCLEOTIDE SEQUENCE</scope>
    <source>
        <tissue evidence="1">Shoot tissue taken approximately 20 cm above the soil surface</tissue>
    </source>
</reference>
<accession>A0A0A9EKF8</accession>